<dbReference type="Proteomes" id="UP000291084">
    <property type="component" value="Chromosome 6"/>
</dbReference>
<feature type="compositionally biased region" description="Basic and acidic residues" evidence="1">
    <location>
        <begin position="47"/>
        <end position="59"/>
    </location>
</feature>
<dbReference type="EMBL" id="AP015039">
    <property type="protein sequence ID" value="BAT90145.1"/>
    <property type="molecule type" value="Genomic_DNA"/>
</dbReference>
<feature type="region of interest" description="Disordered" evidence="1">
    <location>
        <begin position="39"/>
        <end position="70"/>
    </location>
</feature>
<gene>
    <name evidence="3" type="primary">Vigan.06G133000</name>
    <name evidence="3" type="ORF">VIGAN_06133000</name>
</gene>
<evidence type="ECO:0000313" key="3">
    <source>
        <dbReference type="EMBL" id="BAT90145.1"/>
    </source>
</evidence>
<evidence type="ECO:0000256" key="2">
    <source>
        <dbReference type="SAM" id="SignalP"/>
    </source>
</evidence>
<evidence type="ECO:0000313" key="4">
    <source>
        <dbReference type="Proteomes" id="UP000291084"/>
    </source>
</evidence>
<keyword evidence="2" id="KW-0732">Signal</keyword>
<reference evidence="3 4" key="1">
    <citation type="journal article" date="2015" name="Sci. Rep.">
        <title>The power of single molecule real-time sequencing technology in the de novo assembly of a eukaryotic genome.</title>
        <authorList>
            <person name="Sakai H."/>
            <person name="Naito K."/>
            <person name="Ogiso-Tanaka E."/>
            <person name="Takahashi Y."/>
            <person name="Iseki K."/>
            <person name="Muto C."/>
            <person name="Satou K."/>
            <person name="Teruya K."/>
            <person name="Shiroma A."/>
            <person name="Shimoji M."/>
            <person name="Hirano T."/>
            <person name="Itoh T."/>
            <person name="Kaga A."/>
            <person name="Tomooka N."/>
        </authorList>
    </citation>
    <scope>NUCLEOTIDE SEQUENCE [LARGE SCALE GENOMIC DNA]</scope>
    <source>
        <strain evidence="4">cv. Shumari</strain>
    </source>
</reference>
<feature type="chain" id="PRO_5006617956" description="Secreted protein" evidence="2">
    <location>
        <begin position="17"/>
        <end position="86"/>
    </location>
</feature>
<protein>
    <recommendedName>
        <fullName evidence="5">Secreted protein</fullName>
    </recommendedName>
</protein>
<proteinExistence type="predicted"/>
<keyword evidence="4" id="KW-1185">Reference proteome</keyword>
<feature type="signal peptide" evidence="2">
    <location>
        <begin position="1"/>
        <end position="16"/>
    </location>
</feature>
<dbReference type="AlphaFoldDB" id="A0A0S3SBA3"/>
<evidence type="ECO:0008006" key="5">
    <source>
        <dbReference type="Google" id="ProtNLM"/>
    </source>
</evidence>
<organism evidence="3 4">
    <name type="scientific">Vigna angularis var. angularis</name>
    <dbReference type="NCBI Taxonomy" id="157739"/>
    <lineage>
        <taxon>Eukaryota</taxon>
        <taxon>Viridiplantae</taxon>
        <taxon>Streptophyta</taxon>
        <taxon>Embryophyta</taxon>
        <taxon>Tracheophyta</taxon>
        <taxon>Spermatophyta</taxon>
        <taxon>Magnoliopsida</taxon>
        <taxon>eudicotyledons</taxon>
        <taxon>Gunneridae</taxon>
        <taxon>Pentapetalae</taxon>
        <taxon>rosids</taxon>
        <taxon>fabids</taxon>
        <taxon>Fabales</taxon>
        <taxon>Fabaceae</taxon>
        <taxon>Papilionoideae</taxon>
        <taxon>50 kb inversion clade</taxon>
        <taxon>NPAAA clade</taxon>
        <taxon>indigoferoid/millettioid clade</taxon>
        <taxon>Phaseoleae</taxon>
        <taxon>Vigna</taxon>
    </lineage>
</organism>
<evidence type="ECO:0000256" key="1">
    <source>
        <dbReference type="SAM" id="MobiDB-lite"/>
    </source>
</evidence>
<sequence length="86" mass="9473">MLLVVVLLAEVTLAAAAPQRWPLVQVLFVSGDRCSVSSNRASPSAHIHTDDHCNDKTNAQDETTQGKHRVHDVNTSTDVMIRRRIA</sequence>
<name>A0A0S3SBA3_PHAAN</name>
<accession>A0A0S3SBA3</accession>